<keyword evidence="1" id="KW-0808">Transferase</keyword>
<organism evidence="3 4">
    <name type="scientific">Alkalispirochaeta sphaeroplastigenens</name>
    <dbReference type="NCBI Taxonomy" id="1187066"/>
    <lineage>
        <taxon>Bacteria</taxon>
        <taxon>Pseudomonadati</taxon>
        <taxon>Spirochaetota</taxon>
        <taxon>Spirochaetia</taxon>
        <taxon>Spirochaetales</taxon>
        <taxon>Spirochaetaceae</taxon>
        <taxon>Alkalispirochaeta</taxon>
    </lineage>
</organism>
<dbReference type="Proteomes" id="UP000237350">
    <property type="component" value="Unassembled WGS sequence"/>
</dbReference>
<dbReference type="CDD" id="cd02440">
    <property type="entry name" value="AdoMet_MTases"/>
    <property type="match status" value="1"/>
</dbReference>
<evidence type="ECO:0000313" key="4">
    <source>
        <dbReference type="Proteomes" id="UP000237350"/>
    </source>
</evidence>
<evidence type="ECO:0000313" key="3">
    <source>
        <dbReference type="EMBL" id="POR00826.1"/>
    </source>
</evidence>
<dbReference type="GO" id="GO:0016740">
    <property type="term" value="F:transferase activity"/>
    <property type="evidence" value="ECO:0007669"/>
    <property type="project" value="UniProtKB-KW"/>
</dbReference>
<dbReference type="SUPFAM" id="SSF53335">
    <property type="entry name" value="S-adenosyl-L-methionine-dependent methyltransferases"/>
    <property type="match status" value="1"/>
</dbReference>
<evidence type="ECO:0000256" key="1">
    <source>
        <dbReference type="ARBA" id="ARBA00022679"/>
    </source>
</evidence>
<comment type="caution">
    <text evidence="3">The sequence shown here is derived from an EMBL/GenBank/DDBJ whole genome shotgun (WGS) entry which is preliminary data.</text>
</comment>
<dbReference type="EMBL" id="LPWH01000071">
    <property type="protein sequence ID" value="POR00826.1"/>
    <property type="molecule type" value="Genomic_DNA"/>
</dbReference>
<sequence>MNSTVWNERYRAGHGSLAAPPVEPLQAFVEGLEPGYALDLACGAGRNACHLARRGWKVTGVDFSGVALTVARERSHDLTDLVSWEEADLLAYSPREEFYDLVVVTYLHLPRQELVRVFSTVERALKAGGLFYFLGHHRNNISRGTGSPKHADVAHVPEEIIPMLPWCTILSAREEVRRPDHDRGGPGREQQIDSLVIGQKRDLF</sequence>
<proteinExistence type="predicted"/>
<keyword evidence="4" id="KW-1185">Reference proteome</keyword>
<dbReference type="AlphaFoldDB" id="A0A2S4JMS2"/>
<feature type="domain" description="Methyltransferase" evidence="2">
    <location>
        <begin position="38"/>
        <end position="129"/>
    </location>
</feature>
<gene>
    <name evidence="3" type="ORF">AU468_09260</name>
</gene>
<dbReference type="RefSeq" id="WP_181015514.1">
    <property type="nucleotide sequence ID" value="NZ_LPWH01000071.1"/>
</dbReference>
<protein>
    <recommendedName>
        <fullName evidence="2">Methyltransferase domain-containing protein</fullName>
    </recommendedName>
</protein>
<evidence type="ECO:0000259" key="2">
    <source>
        <dbReference type="Pfam" id="PF13649"/>
    </source>
</evidence>
<accession>A0A2S4JMS2</accession>
<dbReference type="Pfam" id="PF13649">
    <property type="entry name" value="Methyltransf_25"/>
    <property type="match status" value="1"/>
</dbReference>
<dbReference type="Gene3D" id="3.40.50.150">
    <property type="entry name" value="Vaccinia Virus protein VP39"/>
    <property type="match status" value="1"/>
</dbReference>
<name>A0A2S4JMS2_9SPIO</name>
<dbReference type="InterPro" id="IPR029063">
    <property type="entry name" value="SAM-dependent_MTases_sf"/>
</dbReference>
<dbReference type="InterPro" id="IPR041698">
    <property type="entry name" value="Methyltransf_25"/>
</dbReference>
<dbReference type="PANTHER" id="PTHR43861">
    <property type="entry name" value="TRANS-ACONITATE 2-METHYLTRANSFERASE-RELATED"/>
    <property type="match status" value="1"/>
</dbReference>
<reference evidence="4" key="1">
    <citation type="submission" date="2015-12" db="EMBL/GenBank/DDBJ databases">
        <authorList>
            <person name="Lodha T.D."/>
            <person name="Chintalapati S."/>
            <person name="Chintalapati V.R."/>
            <person name="Sravanthi T."/>
        </authorList>
    </citation>
    <scope>NUCLEOTIDE SEQUENCE [LARGE SCALE GENOMIC DNA]</scope>
    <source>
        <strain evidence="4">JC133</strain>
    </source>
</reference>